<feature type="region of interest" description="Disordered" evidence="7">
    <location>
        <begin position="1"/>
        <end position="73"/>
    </location>
</feature>
<dbReference type="PROSITE" id="PS50252">
    <property type="entry name" value="TBOX_3"/>
    <property type="match status" value="1"/>
</dbReference>
<dbReference type="PROSITE" id="PS01283">
    <property type="entry name" value="TBOX_1"/>
    <property type="match status" value="1"/>
</dbReference>
<evidence type="ECO:0000256" key="7">
    <source>
        <dbReference type="SAM" id="MobiDB-lite"/>
    </source>
</evidence>
<dbReference type="PANTHER" id="PTHR11267:SF207">
    <property type="entry name" value="OVER COMPENSATING MALES, ISOFORM A"/>
    <property type="match status" value="1"/>
</dbReference>
<dbReference type="GO" id="GO:0000785">
    <property type="term" value="C:chromatin"/>
    <property type="evidence" value="ECO:0007669"/>
    <property type="project" value="TreeGrafter"/>
</dbReference>
<feature type="compositionally biased region" description="Polar residues" evidence="7">
    <location>
        <begin position="221"/>
        <end position="254"/>
    </location>
</feature>
<dbReference type="PANTHER" id="PTHR11267">
    <property type="entry name" value="T-BOX PROTEIN-RELATED"/>
    <property type="match status" value="1"/>
</dbReference>
<sequence length="527" mass="57041">MYAPFGGQVQPALSARATQSPADGRSSWSPNTITTRGIGSNEVNQLPARFNRSPSDWSEFAAPSDHLGKVTGTQNTLRKDDLFSSTTANQGLISCGSPNVLQPSDHSSGIPVSSHSTTPGDDGGLNDRVPPRHAASATFTTCSNPATDPAMDPAVDSSRHLQSNPGSCSFVRSPSSPGARRRMSPSPARGTEEGASDSGTGSGDDDEHEDLSAFAAPRSGGMSSQPVPSECPPQQSTSSQMSEQKRTTSTSSAEQARLPPWSPFADMSPKTGHEPDRVTPAESTPVAGRDVAPVKPEPPTTSRDPVPRFPGGMGAAHEEPKDPSLAALGITAELCSRDLWLEFHEHGTEMIITKMGRRMFPTVKVRLHGLKPSDSYIVYMDIVPVDDKRYRYIYHSSEWAVAGPGDSVIGPSRYVHPDSPALGRLWTSQGIVAFDKLKLTNRRVACSPAQISLHSMQKYRPRVHVQWTNDLVTPVEEQIDLRRSLTFSFRETEFITVTAYQNQEITRLKIASNPFAKGFRDIPASKR</sequence>
<dbReference type="OrthoDB" id="7442607at2759"/>
<comment type="caution">
    <text evidence="6">Lacks conserved residue(s) required for the propagation of feature annotation.</text>
</comment>
<dbReference type="EMBL" id="VIIS01001732">
    <property type="protein sequence ID" value="KAF0293667.1"/>
    <property type="molecule type" value="Genomic_DNA"/>
</dbReference>
<dbReference type="InterPro" id="IPR046360">
    <property type="entry name" value="T-box_DNA-bd"/>
</dbReference>
<evidence type="ECO:0000256" key="1">
    <source>
        <dbReference type="ARBA" id="ARBA00004123"/>
    </source>
</evidence>
<reference evidence="9 10" key="1">
    <citation type="submission" date="2019-07" db="EMBL/GenBank/DDBJ databases">
        <title>Draft genome assembly of a fouling barnacle, Amphibalanus amphitrite (Darwin, 1854): The first reference genome for Thecostraca.</title>
        <authorList>
            <person name="Kim W."/>
        </authorList>
    </citation>
    <scope>NUCLEOTIDE SEQUENCE [LARGE SCALE GENOMIC DNA]</scope>
    <source>
        <strain evidence="9">SNU_AA5</strain>
        <tissue evidence="9">Soma without cirri and trophi</tissue>
    </source>
</reference>
<feature type="domain" description="T-box" evidence="8">
    <location>
        <begin position="334"/>
        <end position="521"/>
    </location>
</feature>
<feature type="region of interest" description="Disordered" evidence="7">
    <location>
        <begin position="94"/>
        <end position="320"/>
    </location>
</feature>
<dbReference type="GO" id="GO:0001708">
    <property type="term" value="P:cell fate specification"/>
    <property type="evidence" value="ECO:0007669"/>
    <property type="project" value="TreeGrafter"/>
</dbReference>
<dbReference type="SMART" id="SM00425">
    <property type="entry name" value="TBOX"/>
    <property type="match status" value="1"/>
</dbReference>
<dbReference type="SUPFAM" id="SSF49417">
    <property type="entry name" value="p53-like transcription factors"/>
    <property type="match status" value="1"/>
</dbReference>
<feature type="compositionally biased region" description="Polar residues" evidence="7">
    <location>
        <begin position="16"/>
        <end position="44"/>
    </location>
</feature>
<evidence type="ECO:0000313" key="9">
    <source>
        <dbReference type="EMBL" id="KAF0293667.1"/>
    </source>
</evidence>
<dbReference type="InterPro" id="IPR008967">
    <property type="entry name" value="p53-like_TF_DNA-bd_sf"/>
</dbReference>
<dbReference type="Proteomes" id="UP000440578">
    <property type="component" value="Unassembled WGS sequence"/>
</dbReference>
<evidence type="ECO:0000256" key="2">
    <source>
        <dbReference type="ARBA" id="ARBA00023015"/>
    </source>
</evidence>
<feature type="compositionally biased region" description="Polar residues" evidence="7">
    <location>
        <begin position="160"/>
        <end position="176"/>
    </location>
</feature>
<evidence type="ECO:0000256" key="4">
    <source>
        <dbReference type="ARBA" id="ARBA00023163"/>
    </source>
</evidence>
<dbReference type="Gene3D" id="2.60.40.820">
    <property type="entry name" value="Transcription factor, T-box"/>
    <property type="match status" value="1"/>
</dbReference>
<dbReference type="GO" id="GO:0045893">
    <property type="term" value="P:positive regulation of DNA-templated transcription"/>
    <property type="evidence" value="ECO:0007669"/>
    <property type="project" value="InterPro"/>
</dbReference>
<dbReference type="GO" id="GO:0005634">
    <property type="term" value="C:nucleus"/>
    <property type="evidence" value="ECO:0007669"/>
    <property type="project" value="UniProtKB-SubCell"/>
</dbReference>
<dbReference type="InterPro" id="IPR036960">
    <property type="entry name" value="T-box_sf"/>
</dbReference>
<evidence type="ECO:0000313" key="10">
    <source>
        <dbReference type="Proteomes" id="UP000440578"/>
    </source>
</evidence>
<keyword evidence="3 6" id="KW-0238">DNA-binding</keyword>
<dbReference type="PRINTS" id="PR00937">
    <property type="entry name" value="TBOX"/>
</dbReference>
<comment type="subcellular location">
    <subcellularLocation>
        <location evidence="1 6">Nucleus</location>
    </subcellularLocation>
</comment>
<comment type="caution">
    <text evidence="9">The sequence shown here is derived from an EMBL/GenBank/DDBJ whole genome shotgun (WGS) entry which is preliminary data.</text>
</comment>
<accession>A0A6A4VBJ2</accession>
<keyword evidence="4" id="KW-0804">Transcription</keyword>
<dbReference type="AlphaFoldDB" id="A0A6A4VBJ2"/>
<feature type="compositionally biased region" description="Polar residues" evidence="7">
    <location>
        <begin position="94"/>
        <end position="119"/>
    </location>
</feature>
<protein>
    <submittedName>
        <fullName evidence="9">T-box transcription factor TBX18</fullName>
    </submittedName>
</protein>
<name>A0A6A4VBJ2_AMPAM</name>
<evidence type="ECO:0000256" key="5">
    <source>
        <dbReference type="ARBA" id="ARBA00023242"/>
    </source>
</evidence>
<keyword evidence="5 6" id="KW-0539">Nucleus</keyword>
<proteinExistence type="predicted"/>
<dbReference type="GO" id="GO:0000981">
    <property type="term" value="F:DNA-binding transcription factor activity, RNA polymerase II-specific"/>
    <property type="evidence" value="ECO:0007669"/>
    <property type="project" value="TreeGrafter"/>
</dbReference>
<feature type="compositionally biased region" description="Polar residues" evidence="7">
    <location>
        <begin position="137"/>
        <end position="146"/>
    </location>
</feature>
<keyword evidence="2" id="KW-0805">Transcription regulation</keyword>
<dbReference type="GO" id="GO:0000978">
    <property type="term" value="F:RNA polymerase II cis-regulatory region sequence-specific DNA binding"/>
    <property type="evidence" value="ECO:0007669"/>
    <property type="project" value="InterPro"/>
</dbReference>
<evidence type="ECO:0000256" key="6">
    <source>
        <dbReference type="PROSITE-ProRule" id="PRU00201"/>
    </source>
</evidence>
<evidence type="ECO:0000259" key="8">
    <source>
        <dbReference type="PROSITE" id="PS50252"/>
    </source>
</evidence>
<dbReference type="Pfam" id="PF00907">
    <property type="entry name" value="T-box"/>
    <property type="match status" value="1"/>
</dbReference>
<evidence type="ECO:0000256" key="3">
    <source>
        <dbReference type="ARBA" id="ARBA00023125"/>
    </source>
</evidence>
<keyword evidence="10" id="KW-1185">Reference proteome</keyword>
<organism evidence="9 10">
    <name type="scientific">Amphibalanus amphitrite</name>
    <name type="common">Striped barnacle</name>
    <name type="synonym">Balanus amphitrite</name>
    <dbReference type="NCBI Taxonomy" id="1232801"/>
    <lineage>
        <taxon>Eukaryota</taxon>
        <taxon>Metazoa</taxon>
        <taxon>Ecdysozoa</taxon>
        <taxon>Arthropoda</taxon>
        <taxon>Crustacea</taxon>
        <taxon>Multicrustacea</taxon>
        <taxon>Cirripedia</taxon>
        <taxon>Thoracica</taxon>
        <taxon>Thoracicalcarea</taxon>
        <taxon>Balanomorpha</taxon>
        <taxon>Balanoidea</taxon>
        <taxon>Balanidae</taxon>
        <taxon>Amphibalaninae</taxon>
        <taxon>Amphibalanus</taxon>
    </lineage>
</organism>
<dbReference type="InterPro" id="IPR018186">
    <property type="entry name" value="TF_T-box_CS"/>
</dbReference>
<gene>
    <name evidence="9" type="primary">TBX18_1</name>
    <name evidence="9" type="ORF">FJT64_008611</name>
</gene>
<dbReference type="InterPro" id="IPR001699">
    <property type="entry name" value="TF_T-box"/>
</dbReference>